<gene>
    <name evidence="3" type="ORF">U0C82_03125</name>
</gene>
<organism evidence="3 4">
    <name type="scientific">Fulvimarina uroteuthidis</name>
    <dbReference type="NCBI Taxonomy" id="3098149"/>
    <lineage>
        <taxon>Bacteria</taxon>
        <taxon>Pseudomonadati</taxon>
        <taxon>Pseudomonadota</taxon>
        <taxon>Alphaproteobacteria</taxon>
        <taxon>Hyphomicrobiales</taxon>
        <taxon>Aurantimonadaceae</taxon>
        <taxon>Fulvimarina</taxon>
    </lineage>
</organism>
<evidence type="ECO:0000313" key="3">
    <source>
        <dbReference type="EMBL" id="MDY8108140.1"/>
    </source>
</evidence>
<feature type="signal peptide" evidence="2">
    <location>
        <begin position="1"/>
        <end position="22"/>
    </location>
</feature>
<dbReference type="SUPFAM" id="SSF53850">
    <property type="entry name" value="Periplasmic binding protein-like II"/>
    <property type="match status" value="1"/>
</dbReference>
<feature type="chain" id="PRO_5047376784" evidence="2">
    <location>
        <begin position="23"/>
        <end position="328"/>
    </location>
</feature>
<comment type="caution">
    <text evidence="3">The sequence shown here is derived from an EMBL/GenBank/DDBJ whole genome shotgun (WGS) entry which is preliminary data.</text>
</comment>
<keyword evidence="4" id="KW-1185">Reference proteome</keyword>
<dbReference type="EMBL" id="JAXLPB010000001">
    <property type="protein sequence ID" value="MDY8108140.1"/>
    <property type="molecule type" value="Genomic_DNA"/>
</dbReference>
<dbReference type="Gene3D" id="3.40.190.150">
    <property type="entry name" value="Bordetella uptake gene, domain 1"/>
    <property type="match status" value="1"/>
</dbReference>
<accession>A0ABU5HYK2</accession>
<dbReference type="Pfam" id="PF03401">
    <property type="entry name" value="TctC"/>
    <property type="match status" value="1"/>
</dbReference>
<dbReference type="InterPro" id="IPR042100">
    <property type="entry name" value="Bug_dom1"/>
</dbReference>
<evidence type="ECO:0000256" key="1">
    <source>
        <dbReference type="ARBA" id="ARBA00006987"/>
    </source>
</evidence>
<dbReference type="CDD" id="cd07012">
    <property type="entry name" value="PBP2_Bug_TTT"/>
    <property type="match status" value="1"/>
</dbReference>
<dbReference type="PANTHER" id="PTHR42928">
    <property type="entry name" value="TRICARBOXYLATE-BINDING PROTEIN"/>
    <property type="match status" value="1"/>
</dbReference>
<dbReference type="Proteomes" id="UP001294412">
    <property type="component" value="Unassembled WGS sequence"/>
</dbReference>
<evidence type="ECO:0000256" key="2">
    <source>
        <dbReference type="SAM" id="SignalP"/>
    </source>
</evidence>
<dbReference type="PIRSF" id="PIRSF017082">
    <property type="entry name" value="YflP"/>
    <property type="match status" value="1"/>
</dbReference>
<proteinExistence type="inferred from homology"/>
<sequence length="328" mass="35074">MRRFTTTLAIAATLFASSTAFAQSDAQSGSDTDWPTRPINVIIGASPGGDTDFNARTFAQYFEQVTGQSMVVTNTPGGGATIATSAVRDADPDGYTILFGHTGHLIVAEVSGLADYGLDAFEICCVPAVDQGAVIVTSSASGIESVEDLVSQTKESPDSVIYGTELGGYSHLQGLMLQNQTEAQMRLVDTGSAAEKIAALLGGRIQVAGIAYGAVQDYVEGGQMNVIGQPNDARNPLIGDIPTFAEQDIDFVMTNPYIIAFPKGTDQAIVDKMGEIAEEISEIPEYAEALEQGFKQPVSFMPRDEAVTRLNEIRDRYMDYRDELQASR</sequence>
<protein>
    <submittedName>
        <fullName evidence="3">Tripartite tricarboxylate transporter substrate binding protein</fullName>
    </submittedName>
</protein>
<dbReference type="InterPro" id="IPR005064">
    <property type="entry name" value="BUG"/>
</dbReference>
<dbReference type="RefSeq" id="WP_322185587.1">
    <property type="nucleotide sequence ID" value="NZ_JAXLPB010000001.1"/>
</dbReference>
<evidence type="ECO:0000313" key="4">
    <source>
        <dbReference type="Proteomes" id="UP001294412"/>
    </source>
</evidence>
<name>A0ABU5HYK2_9HYPH</name>
<dbReference type="Gene3D" id="3.40.190.10">
    <property type="entry name" value="Periplasmic binding protein-like II"/>
    <property type="match status" value="1"/>
</dbReference>
<comment type="similarity">
    <text evidence="1">Belongs to the UPF0065 (bug) family.</text>
</comment>
<reference evidence="3 4" key="1">
    <citation type="submission" date="2023-12" db="EMBL/GenBank/DDBJ databases">
        <title>Description of Novel Strain Fulvimarina sp. 2208YS6-2-32 isolated from Uroteuthis (Photololigo) edulis.</title>
        <authorList>
            <person name="Park J.-S."/>
        </authorList>
    </citation>
    <scope>NUCLEOTIDE SEQUENCE [LARGE SCALE GENOMIC DNA]</scope>
    <source>
        <strain evidence="3 4">2208YS6-2-32</strain>
    </source>
</reference>
<dbReference type="PANTHER" id="PTHR42928:SF5">
    <property type="entry name" value="BLR1237 PROTEIN"/>
    <property type="match status" value="1"/>
</dbReference>
<keyword evidence="2" id="KW-0732">Signal</keyword>